<organism evidence="1 2">
    <name type="scientific">Clostridium kluyveri</name>
    <dbReference type="NCBI Taxonomy" id="1534"/>
    <lineage>
        <taxon>Bacteria</taxon>
        <taxon>Bacillati</taxon>
        <taxon>Bacillota</taxon>
        <taxon>Clostridia</taxon>
        <taxon>Eubacteriales</taxon>
        <taxon>Clostridiaceae</taxon>
        <taxon>Clostridium</taxon>
    </lineage>
</organism>
<reference evidence="1 2" key="1">
    <citation type="submission" date="2016-12" db="EMBL/GenBank/DDBJ databases">
        <title>Complete genome sequence of Clostridium kluyveri JZZ isolated from the pit mud of a Chinese flavor liquor-making factory.</title>
        <authorList>
            <person name="Wang Y."/>
        </authorList>
    </citation>
    <scope>NUCLEOTIDE SEQUENCE [LARGE SCALE GENOMIC DNA]</scope>
    <source>
        <strain evidence="1 2">JZZ</strain>
    </source>
</reference>
<name>A0A1L5F8T0_CLOKL</name>
<protein>
    <submittedName>
        <fullName evidence="1">Uncharacterized protein</fullName>
    </submittedName>
</protein>
<dbReference type="EMBL" id="CP018335">
    <property type="protein sequence ID" value="APM39436.1"/>
    <property type="molecule type" value="Genomic_DNA"/>
</dbReference>
<dbReference type="OrthoDB" id="4334423at2"/>
<evidence type="ECO:0000313" key="2">
    <source>
        <dbReference type="Proteomes" id="UP000184604"/>
    </source>
</evidence>
<accession>A0A1L5F8T0</accession>
<evidence type="ECO:0000313" key="1">
    <source>
        <dbReference type="EMBL" id="APM39436.1"/>
    </source>
</evidence>
<gene>
    <name evidence="1" type="ORF">BS101_12120</name>
</gene>
<dbReference type="AlphaFoldDB" id="A0A1L5F8T0"/>
<dbReference type="Proteomes" id="UP000184604">
    <property type="component" value="Chromosome"/>
</dbReference>
<sequence>MEHCDLVKKLQELTMENENLKNKNLELTKKLGEQKNWTGIREGELLPRLRKRYGYIGPCSSYFLNPISQIVRELLNIKKLSEVNETNYDIAKEISIGLMNVICEYDWPNLERLQKTWEGYKHVREF</sequence>
<proteinExistence type="predicted"/>
<dbReference type="RefSeq" id="WP_073539060.1">
    <property type="nucleotide sequence ID" value="NZ_CP018335.1"/>
</dbReference>